<comment type="caution">
    <text evidence="4">The sequence shown here is derived from an EMBL/GenBank/DDBJ whole genome shotgun (WGS) entry which is preliminary data.</text>
</comment>
<dbReference type="AlphaFoldDB" id="A0A1S1PG14"/>
<sequence length="621" mass="65565">MKLLVTGGSGFLGRRVVTRALDRGHRITVLVRGDRAEQIVRQLGAESVRGDLDDPAAVDRAFHAVAGDALVSIASLGTGHATTIIGAAERAGSQRAVFVSTTGIFTTLDPPSKQVRTAAEETIQRSDLDWTIIRPTMIYGGPDDRNMARLLALLARCPVLPVPGGGHHLQQPVHVDDLAEVVLNVLTTDVAVRRCYNIAGPTALTFREIVTAAGDAVGRRVVCLPVPVGPVRALVGAYERRADRPRLKSEQIARLVEDKHFPIEDARTDLGFAPRSFTDGIRAEARLLRAAERPRARSSSLAAFPATSTPARTPARGKVLVSDLLCINVVAGPYAALRFAAAVATNIRAVVSTGTLTAADEAMAGREWTFRPLDGVKITLPGTAFGGAREMYCRGVYFALPGYAPAAGEVVVDLGANQGLFSVLAARAGADVIAVEAQRGFAALLARHARANDVSHRIQLVHALVGSGSGVLSDPAARRTATHWDGEVEDLRLTDVLERGGVDHVDLLKMDIEGSEFALFGDPGWLAAVDRIVMEVHPPFGSPAALKAILDRHGFDATLLDNASRVCTDLGEARSGYLYAHRRSRIPSSRGPAGGTSSGSAGVTGTRPSDPQAVSDAGVTA</sequence>
<dbReference type="EMBL" id="MAXA01000271">
    <property type="protein sequence ID" value="OHV20141.1"/>
    <property type="molecule type" value="Genomic_DNA"/>
</dbReference>
<dbReference type="GO" id="GO:0044877">
    <property type="term" value="F:protein-containing complex binding"/>
    <property type="evidence" value="ECO:0007669"/>
    <property type="project" value="TreeGrafter"/>
</dbReference>
<dbReference type="GO" id="GO:0008168">
    <property type="term" value="F:methyltransferase activity"/>
    <property type="evidence" value="ECO:0007669"/>
    <property type="project" value="UniProtKB-KW"/>
</dbReference>
<dbReference type="InterPro" id="IPR006342">
    <property type="entry name" value="FkbM_mtfrase"/>
</dbReference>
<accession>A0A1S1PG14</accession>
<keyword evidence="4" id="KW-0808">Transferase</keyword>
<feature type="domain" description="NAD(P)-binding" evidence="3">
    <location>
        <begin position="7"/>
        <end position="187"/>
    </location>
</feature>
<feature type="compositionally biased region" description="Low complexity" evidence="1">
    <location>
        <begin position="598"/>
        <end position="607"/>
    </location>
</feature>
<dbReference type="InterPro" id="IPR051207">
    <property type="entry name" value="ComplexI_NDUFA9_subunit"/>
</dbReference>
<dbReference type="GO" id="GO:0032259">
    <property type="term" value="P:methylation"/>
    <property type="evidence" value="ECO:0007669"/>
    <property type="project" value="UniProtKB-KW"/>
</dbReference>
<dbReference type="PANTHER" id="PTHR12126">
    <property type="entry name" value="NADH-UBIQUINONE OXIDOREDUCTASE 39 KDA SUBUNIT-RELATED"/>
    <property type="match status" value="1"/>
</dbReference>
<protein>
    <submittedName>
        <fullName evidence="4">Methyltransferase FkbM</fullName>
    </submittedName>
</protein>
<dbReference type="RefSeq" id="WP_071066961.1">
    <property type="nucleotide sequence ID" value="NZ_MAXA01000271.1"/>
</dbReference>
<proteinExistence type="predicted"/>
<organism evidence="4 5">
    <name type="scientific">Parafrankia soli</name>
    <dbReference type="NCBI Taxonomy" id="2599596"/>
    <lineage>
        <taxon>Bacteria</taxon>
        <taxon>Bacillati</taxon>
        <taxon>Actinomycetota</taxon>
        <taxon>Actinomycetes</taxon>
        <taxon>Frankiales</taxon>
        <taxon>Frankiaceae</taxon>
        <taxon>Parafrankia</taxon>
    </lineage>
</organism>
<feature type="region of interest" description="Disordered" evidence="1">
    <location>
        <begin position="585"/>
        <end position="621"/>
    </location>
</feature>
<dbReference type="InterPro" id="IPR036291">
    <property type="entry name" value="NAD(P)-bd_dom_sf"/>
</dbReference>
<dbReference type="OrthoDB" id="9787292at2"/>
<dbReference type="Gene3D" id="3.40.50.720">
    <property type="entry name" value="NAD(P)-binding Rossmann-like Domain"/>
    <property type="match status" value="1"/>
</dbReference>
<dbReference type="Pfam" id="PF13460">
    <property type="entry name" value="NAD_binding_10"/>
    <property type="match status" value="1"/>
</dbReference>
<keyword evidence="5" id="KW-1185">Reference proteome</keyword>
<dbReference type="PANTHER" id="PTHR12126:SF11">
    <property type="entry name" value="NADH DEHYDROGENASE [UBIQUINONE] 1 ALPHA SUBCOMPLEX SUBUNIT 9, MITOCHONDRIAL"/>
    <property type="match status" value="1"/>
</dbReference>
<evidence type="ECO:0000256" key="1">
    <source>
        <dbReference type="SAM" id="MobiDB-lite"/>
    </source>
</evidence>
<dbReference type="Proteomes" id="UP000179769">
    <property type="component" value="Unassembled WGS sequence"/>
</dbReference>
<dbReference type="NCBIfam" id="TIGR01444">
    <property type="entry name" value="fkbM_fam"/>
    <property type="match status" value="1"/>
</dbReference>
<name>A0A1S1PG14_9ACTN</name>
<dbReference type="Gene3D" id="3.40.50.150">
    <property type="entry name" value="Vaccinia Virus protein VP39"/>
    <property type="match status" value="1"/>
</dbReference>
<dbReference type="InterPro" id="IPR029063">
    <property type="entry name" value="SAM-dependent_MTases_sf"/>
</dbReference>
<evidence type="ECO:0000259" key="2">
    <source>
        <dbReference type="Pfam" id="PF05050"/>
    </source>
</evidence>
<reference evidence="5" key="1">
    <citation type="submission" date="2016-07" db="EMBL/GenBank/DDBJ databases">
        <title>Frankia sp. NRRL B-16219 Genome sequencing.</title>
        <authorList>
            <person name="Ghodhbane-Gtari F."/>
            <person name="Swanson E."/>
            <person name="Gueddou A."/>
            <person name="Louati M."/>
            <person name="Nouioui I."/>
            <person name="Hezbri K."/>
            <person name="Abebe-Akele F."/>
            <person name="Simpson S."/>
            <person name="Morris K."/>
            <person name="Thomas K."/>
            <person name="Gtari M."/>
            <person name="Tisa L.S."/>
        </authorList>
    </citation>
    <scope>NUCLEOTIDE SEQUENCE [LARGE SCALE GENOMIC DNA]</scope>
    <source>
        <strain evidence="5">NRRL B-16219</strain>
    </source>
</reference>
<keyword evidence="4" id="KW-0489">Methyltransferase</keyword>
<evidence type="ECO:0000259" key="3">
    <source>
        <dbReference type="Pfam" id="PF13460"/>
    </source>
</evidence>
<dbReference type="SUPFAM" id="SSF51735">
    <property type="entry name" value="NAD(P)-binding Rossmann-fold domains"/>
    <property type="match status" value="1"/>
</dbReference>
<feature type="domain" description="Methyltransferase FkbM" evidence="2">
    <location>
        <begin position="413"/>
        <end position="555"/>
    </location>
</feature>
<dbReference type="Pfam" id="PF05050">
    <property type="entry name" value="Methyltransf_21"/>
    <property type="match status" value="1"/>
</dbReference>
<dbReference type="SUPFAM" id="SSF53335">
    <property type="entry name" value="S-adenosyl-L-methionine-dependent methyltransferases"/>
    <property type="match status" value="1"/>
</dbReference>
<gene>
    <name evidence="4" type="ORF">BBK14_28495</name>
</gene>
<dbReference type="InterPro" id="IPR016040">
    <property type="entry name" value="NAD(P)-bd_dom"/>
</dbReference>
<evidence type="ECO:0000313" key="5">
    <source>
        <dbReference type="Proteomes" id="UP000179769"/>
    </source>
</evidence>
<evidence type="ECO:0000313" key="4">
    <source>
        <dbReference type="EMBL" id="OHV20141.1"/>
    </source>
</evidence>